<dbReference type="InterPro" id="IPR018492">
    <property type="entry name" value="Ribosomal_eL8/Nhp2"/>
</dbReference>
<dbReference type="GO" id="GO:0031429">
    <property type="term" value="C:box H/ACA snoRNP complex"/>
    <property type="evidence" value="ECO:0007669"/>
    <property type="project" value="UniProtKB-UniRule"/>
</dbReference>
<dbReference type="GO" id="GO:0031120">
    <property type="term" value="P:snRNA pseudouridine synthesis"/>
    <property type="evidence" value="ECO:0007669"/>
    <property type="project" value="UniProtKB-UniRule"/>
</dbReference>
<evidence type="ECO:0000256" key="5">
    <source>
        <dbReference type="ARBA" id="ARBA00023274"/>
    </source>
</evidence>
<reference evidence="9 10" key="1">
    <citation type="submission" date="2016-07" db="EMBL/GenBank/DDBJ databases">
        <title>Pervasive Adenine N6-methylation of Active Genes in Fungi.</title>
        <authorList>
            <consortium name="DOE Joint Genome Institute"/>
            <person name="Mondo S.J."/>
            <person name="Dannebaum R.O."/>
            <person name="Kuo R.C."/>
            <person name="Labutti K."/>
            <person name="Haridas S."/>
            <person name="Kuo A."/>
            <person name="Salamov A."/>
            <person name="Ahrendt S.R."/>
            <person name="Lipzen A."/>
            <person name="Sullivan W."/>
            <person name="Andreopoulos W.B."/>
            <person name="Clum A."/>
            <person name="Lindquist E."/>
            <person name="Daum C."/>
            <person name="Ramamoorthy G.K."/>
            <person name="Gryganskyi A."/>
            <person name="Culley D."/>
            <person name="Magnuson J.K."/>
            <person name="James T.Y."/>
            <person name="O'Malley M.A."/>
            <person name="Stajich J.E."/>
            <person name="Spatafora J.W."/>
            <person name="Visel A."/>
            <person name="Grigoriev I.V."/>
        </authorList>
    </citation>
    <scope>NUCLEOTIDE SEQUENCE [LARGE SCALE GENOMIC DNA]</scope>
    <source>
        <strain evidence="9 10">PL171</strain>
    </source>
</reference>
<feature type="compositionally biased region" description="Low complexity" evidence="7">
    <location>
        <begin position="13"/>
        <end position="24"/>
    </location>
</feature>
<evidence type="ECO:0000313" key="9">
    <source>
        <dbReference type="EMBL" id="ORZ30785.1"/>
    </source>
</evidence>
<evidence type="ECO:0000256" key="3">
    <source>
        <dbReference type="ARBA" id="ARBA00022884"/>
    </source>
</evidence>
<evidence type="ECO:0000256" key="2">
    <source>
        <dbReference type="ARBA" id="ARBA00007337"/>
    </source>
</evidence>
<sequence length="157" mass="16836">MDVDKKSKKSKKSSSSESTAAAASTGVEKQRFVSPIASPMANPDLAKKVLKTVKKATAGKACRRGTKEVVKALRKGEKGIVVLAADVTPIDVISHIPVLCEDNECLCVCAFQGGDWRGWIHQAARQCHACVGVQGEGDAKEAYESVKKEMKSLVYTK</sequence>
<keyword evidence="9" id="KW-0689">Ribosomal protein</keyword>
<comment type="function">
    <text evidence="6">Common component of the spliceosome and rRNA processing machinery.</text>
</comment>
<keyword evidence="5 6" id="KW-0687">Ribonucleoprotein</keyword>
<dbReference type="GO" id="GO:0005840">
    <property type="term" value="C:ribosome"/>
    <property type="evidence" value="ECO:0007669"/>
    <property type="project" value="UniProtKB-KW"/>
</dbReference>
<comment type="similarity">
    <text evidence="2 6">Belongs to the eukaryotic ribosomal protein eL8 family.</text>
</comment>
<protein>
    <recommendedName>
        <fullName evidence="6">H/ACA ribonucleoprotein complex subunit 2</fullName>
    </recommendedName>
    <alternativeName>
        <fullName evidence="6">Nucleolar protein family A member 2</fullName>
    </alternativeName>
</protein>
<comment type="caution">
    <text evidence="9">The sequence shown here is derived from an EMBL/GenBank/DDBJ whole genome shotgun (WGS) entry which is preliminary data.</text>
</comment>
<dbReference type="InterPro" id="IPR002415">
    <property type="entry name" value="H/ACA_rnp_Nhp2-like"/>
</dbReference>
<dbReference type="Pfam" id="PF01248">
    <property type="entry name" value="Ribosomal_L7Ae"/>
    <property type="match status" value="1"/>
</dbReference>
<keyword evidence="3 6" id="KW-0694">RNA-binding</keyword>
<evidence type="ECO:0000256" key="6">
    <source>
        <dbReference type="RuleBase" id="RU366039"/>
    </source>
</evidence>
<accession>A0A1Y2H8E4</accession>
<feature type="region of interest" description="Disordered" evidence="7">
    <location>
        <begin position="1"/>
        <end position="28"/>
    </location>
</feature>
<dbReference type="InterPro" id="IPR050257">
    <property type="entry name" value="eL8/uL1-like"/>
</dbReference>
<dbReference type="Proteomes" id="UP000193411">
    <property type="component" value="Unassembled WGS sequence"/>
</dbReference>
<feature type="compositionally biased region" description="Basic residues" evidence="7">
    <location>
        <begin position="1"/>
        <end position="12"/>
    </location>
</feature>
<dbReference type="InterPro" id="IPR004038">
    <property type="entry name" value="Ribosomal_eL8/eL30/eS12/Gad45"/>
</dbReference>
<dbReference type="Gene3D" id="3.30.1330.30">
    <property type="match status" value="1"/>
</dbReference>
<dbReference type="EMBL" id="MCFL01000074">
    <property type="protein sequence ID" value="ORZ30785.1"/>
    <property type="molecule type" value="Genomic_DNA"/>
</dbReference>
<evidence type="ECO:0000313" key="10">
    <source>
        <dbReference type="Proteomes" id="UP000193411"/>
    </source>
</evidence>
<dbReference type="GO" id="GO:0003723">
    <property type="term" value="F:RNA binding"/>
    <property type="evidence" value="ECO:0007669"/>
    <property type="project" value="UniProtKB-UniRule"/>
</dbReference>
<comment type="subcellular location">
    <subcellularLocation>
        <location evidence="1 6">Nucleus</location>
        <location evidence="1 6">Nucleolus</location>
    </subcellularLocation>
</comment>
<evidence type="ECO:0000256" key="7">
    <source>
        <dbReference type="SAM" id="MobiDB-lite"/>
    </source>
</evidence>
<dbReference type="PRINTS" id="PR00883">
    <property type="entry name" value="NUCLEARHMG"/>
</dbReference>
<comment type="function">
    <text evidence="6">Required for ribosome biogenesis. Part of a complex which catalyzes pseudouridylation of rRNA. This involves the isomerization of uridine such that the ribose is subsequently attached to C5, instead of the normal N1. Pseudouridine ('psi') residues may serve to stabilize the conformation of rRNAs.</text>
</comment>
<evidence type="ECO:0000256" key="1">
    <source>
        <dbReference type="ARBA" id="ARBA00004604"/>
    </source>
</evidence>
<evidence type="ECO:0000256" key="4">
    <source>
        <dbReference type="ARBA" id="ARBA00023242"/>
    </source>
</evidence>
<dbReference type="GO" id="GO:0000398">
    <property type="term" value="P:mRNA splicing, via spliceosome"/>
    <property type="evidence" value="ECO:0007669"/>
    <property type="project" value="UniProtKB-UniRule"/>
</dbReference>
<evidence type="ECO:0000259" key="8">
    <source>
        <dbReference type="Pfam" id="PF01248"/>
    </source>
</evidence>
<dbReference type="PRINTS" id="PR00881">
    <property type="entry name" value="L7ARS6FAMILY"/>
</dbReference>
<feature type="domain" description="Ribosomal protein eL8/eL30/eS12/Gadd45" evidence="8">
    <location>
        <begin position="48"/>
        <end position="105"/>
    </location>
</feature>
<dbReference type="OrthoDB" id="5364946at2759"/>
<dbReference type="InterPro" id="IPR029064">
    <property type="entry name" value="Ribosomal_eL30-like_sf"/>
</dbReference>
<dbReference type="SUPFAM" id="SSF55315">
    <property type="entry name" value="L30e-like"/>
    <property type="match status" value="1"/>
</dbReference>
<dbReference type="STRING" id="765915.A0A1Y2H8E4"/>
<keyword evidence="4 6" id="KW-0539">Nucleus</keyword>
<proteinExistence type="inferred from homology"/>
<dbReference type="AlphaFoldDB" id="A0A1Y2H8E4"/>
<organism evidence="9 10">
    <name type="scientific">Catenaria anguillulae PL171</name>
    <dbReference type="NCBI Taxonomy" id="765915"/>
    <lineage>
        <taxon>Eukaryota</taxon>
        <taxon>Fungi</taxon>
        <taxon>Fungi incertae sedis</taxon>
        <taxon>Blastocladiomycota</taxon>
        <taxon>Blastocladiomycetes</taxon>
        <taxon>Blastocladiales</taxon>
        <taxon>Catenariaceae</taxon>
        <taxon>Catenaria</taxon>
    </lineage>
</organism>
<dbReference type="PANTHER" id="PTHR23105">
    <property type="entry name" value="RIBOSOMAL PROTEIN L7AE FAMILY MEMBER"/>
    <property type="match status" value="1"/>
</dbReference>
<name>A0A1Y2H8E4_9FUNG</name>
<gene>
    <name evidence="9" type="ORF">BCR44DRAFT_1493835</name>
</gene>
<keyword evidence="10" id="KW-1185">Reference proteome</keyword>